<organism evidence="1 2">
    <name type="scientific">Mesorhizobium helmanticense</name>
    <dbReference type="NCBI Taxonomy" id="1776423"/>
    <lineage>
        <taxon>Bacteria</taxon>
        <taxon>Pseudomonadati</taxon>
        <taxon>Pseudomonadota</taxon>
        <taxon>Alphaproteobacteria</taxon>
        <taxon>Hyphomicrobiales</taxon>
        <taxon>Phyllobacteriaceae</taxon>
        <taxon>Mesorhizobium</taxon>
    </lineage>
</organism>
<comment type="caution">
    <text evidence="1">The sequence shown here is derived from an EMBL/GenBank/DDBJ whole genome shotgun (WGS) entry which is preliminary data.</text>
</comment>
<accession>A0A2T4IZ12</accession>
<evidence type="ECO:0000313" key="2">
    <source>
        <dbReference type="Proteomes" id="UP000240259"/>
    </source>
</evidence>
<proteinExistence type="predicted"/>
<reference evidence="1 2" key="1">
    <citation type="submission" date="2018-03" db="EMBL/GenBank/DDBJ databases">
        <title>Genome sequence of the symbiotic type strain Mesorhizobium helmanticense CSLC115NT isolated from Lotus corniculatus nodules.</title>
        <authorList>
            <person name="Sannazzaro A.I."/>
            <person name="Torres Tejerizo G.A."/>
            <person name="Dip D."/>
            <person name="Caballero M."/>
            <person name="Pistorio M."/>
            <person name="Estrella M.J."/>
        </authorList>
    </citation>
    <scope>NUCLEOTIDE SEQUENCE [LARGE SCALE GENOMIC DNA]</scope>
    <source>
        <strain evidence="1 2">CSLC115N</strain>
    </source>
</reference>
<evidence type="ECO:0008006" key="3">
    <source>
        <dbReference type="Google" id="ProtNLM"/>
    </source>
</evidence>
<evidence type="ECO:0000313" key="1">
    <source>
        <dbReference type="EMBL" id="PTE10885.1"/>
    </source>
</evidence>
<dbReference type="Proteomes" id="UP000240259">
    <property type="component" value="Unassembled WGS sequence"/>
</dbReference>
<dbReference type="AlphaFoldDB" id="A0A2T4IZ12"/>
<dbReference type="EMBL" id="PZJX01000018">
    <property type="protein sequence ID" value="PTE10885.1"/>
    <property type="molecule type" value="Genomic_DNA"/>
</dbReference>
<protein>
    <recommendedName>
        <fullName evidence="3">Gluconate 2-dehydrogenase subunit 3 family protein</fullName>
    </recommendedName>
</protein>
<dbReference type="OrthoDB" id="7350007at2"/>
<sequence length="185" mass="20752">MNPQSLAFAGERNSLLSPPEKARMIRVLVDELIPGAEGWPSASEAGVHGIVAMRLLADWSDVRFTAMADLLGWERDGLSSADGETRIASVKAFEHADPELFDRIYAAVTLAYYETPFVIEAIRNTGRPYSYRPHLTGYDMAPFDFNRDQPAHRRGRYLKTENVRPVDTSSLGLDTVKTDHWGLER</sequence>
<dbReference type="RefSeq" id="WP_107648598.1">
    <property type="nucleotide sequence ID" value="NZ_PZJX01000018.1"/>
</dbReference>
<keyword evidence="2" id="KW-1185">Reference proteome</keyword>
<gene>
    <name evidence="1" type="ORF">C9427_08030</name>
</gene>
<name>A0A2T4IZ12_9HYPH</name>